<evidence type="ECO:0000313" key="1">
    <source>
        <dbReference type="EMBL" id="KAF2892449.1"/>
    </source>
</evidence>
<proteinExistence type="predicted"/>
<dbReference type="AlphaFoldDB" id="A0A8K0CRU4"/>
<reference evidence="1" key="1">
    <citation type="submission" date="2019-08" db="EMBL/GenBank/DDBJ databases">
        <title>The genome of the North American firefly Photinus pyralis.</title>
        <authorList>
            <consortium name="Photinus pyralis genome working group"/>
            <person name="Fallon T.R."/>
            <person name="Sander Lower S.E."/>
            <person name="Weng J.-K."/>
        </authorList>
    </citation>
    <scope>NUCLEOTIDE SEQUENCE</scope>
    <source>
        <strain evidence="1">TRF0915ILg1</strain>
        <tissue evidence="1">Whole body</tissue>
    </source>
</reference>
<protein>
    <recommendedName>
        <fullName evidence="3">HTH CENPB-type domain-containing protein</fullName>
    </recommendedName>
</protein>
<dbReference type="OrthoDB" id="6760904at2759"/>
<sequence length="107" mass="12383">MCVNGRQLTLSEEVGEELVTHILSFEKLPFGLTLKDVRKLAYDIVAANPHLRNPFNKETKMAEKWYYLFMPRHQNLNLQQPENMLEKLVDKNVIGAVHVDQAEFSTV</sequence>
<evidence type="ECO:0008006" key="3">
    <source>
        <dbReference type="Google" id="ProtNLM"/>
    </source>
</evidence>
<comment type="caution">
    <text evidence="1">The sequence shown here is derived from an EMBL/GenBank/DDBJ whole genome shotgun (WGS) entry which is preliminary data.</text>
</comment>
<gene>
    <name evidence="1" type="ORF">ILUMI_13724</name>
</gene>
<dbReference type="Proteomes" id="UP000801492">
    <property type="component" value="Unassembled WGS sequence"/>
</dbReference>
<keyword evidence="2" id="KW-1185">Reference proteome</keyword>
<name>A0A8K0CRU4_IGNLU</name>
<dbReference type="EMBL" id="VTPC01008728">
    <property type="protein sequence ID" value="KAF2892449.1"/>
    <property type="molecule type" value="Genomic_DNA"/>
</dbReference>
<evidence type="ECO:0000313" key="2">
    <source>
        <dbReference type="Proteomes" id="UP000801492"/>
    </source>
</evidence>
<organism evidence="1 2">
    <name type="scientific">Ignelater luminosus</name>
    <name type="common">Cucubano</name>
    <name type="synonym">Pyrophorus luminosus</name>
    <dbReference type="NCBI Taxonomy" id="2038154"/>
    <lineage>
        <taxon>Eukaryota</taxon>
        <taxon>Metazoa</taxon>
        <taxon>Ecdysozoa</taxon>
        <taxon>Arthropoda</taxon>
        <taxon>Hexapoda</taxon>
        <taxon>Insecta</taxon>
        <taxon>Pterygota</taxon>
        <taxon>Neoptera</taxon>
        <taxon>Endopterygota</taxon>
        <taxon>Coleoptera</taxon>
        <taxon>Polyphaga</taxon>
        <taxon>Elateriformia</taxon>
        <taxon>Elateroidea</taxon>
        <taxon>Elateridae</taxon>
        <taxon>Agrypninae</taxon>
        <taxon>Pyrophorini</taxon>
        <taxon>Ignelater</taxon>
    </lineage>
</organism>
<accession>A0A8K0CRU4</accession>